<dbReference type="InterPro" id="IPR003593">
    <property type="entry name" value="AAA+_ATPase"/>
</dbReference>
<dbReference type="AlphaFoldDB" id="A0A2S5RGH5"/>
<keyword evidence="3" id="KW-0175">Coiled coil</keyword>
<sequence length="881" mass="103109">MDKTISNFIKPKALIIEKNANPSKETEKNNVIKVEKFHKKFKDINIGPFSFNIENGKVTALLGGSGSGKSVFLNSLLGATLNYNGNIFINGKERRKTNSIENNSKVGFYSQMDFSLYSITAYQFLFNMCNVMGLDKNFVKMKIEYWLRKFDLWSSKDKLLNAFSWGMKNRMNLILCFIKEPEILILDEPGANLDSKWRNHTYQILNDFKKEFNSTIILTVHNIDEVYDIIENFVILDKGKLMFSGSKSELNLYKKIRIFFEEYNDLNKIEKILNKSNILTFSLDHFTNSLIVGLKVSQTFNGVLAILESNNVKPKDIIGQPINIDAISKALEDKINIHIPKYAPIADIDKNEDVKEEEINDAWNFLKKIEKKYGDLLSLDGSETLIEDGVDSDLIDDKDFKIIDQHLGIMSEQTSDLSFENNELYAFKKEFLTTMEEIKLLKSEVKNISEAKNNFEEQKKEWKSILEQSSFENRDLDVKKNELEEHIKELKFLKQEILNLKFEEFEGINKIKDEFANKLNSLKTFVNEIKEESENNFSFEINEKISEFNEFKNNFKDMSSKQKETIKEELEVLKEYCAQIDEQTSEVNKTRKMLDSQIIEFKDLQNDFISQIELENEDLDIKRSNLENKVLELKSLQEEIAVATINEEKYIETIQTDFAEKLSELKVFVKSIVNESNVLIDSKKELVENIKDFKEFQNEFIKTINIEKEILNNNATDLKEYLKAIKIDSSQIIYSKEIINKNILEIQNLYENSLIKIKNKSDSEIENLKKEIESLNSKLYSSTIFSLKDSKYQTPIANFNQVSLKEQEIDILKKDLYKERTYFENLRNEINLEKQINEKLDKFNKDLKERENVLEFERLKREIQDEKNKLSELIFLQKAKV</sequence>
<dbReference type="PANTHER" id="PTHR43582:SF2">
    <property type="entry name" value="LINEARMYCIN RESISTANCE ATP-BINDING PROTEIN LNRL"/>
    <property type="match status" value="1"/>
</dbReference>
<feature type="coiled-coil region" evidence="3">
    <location>
        <begin position="833"/>
        <end position="876"/>
    </location>
</feature>
<dbReference type="PANTHER" id="PTHR43582">
    <property type="entry name" value="LINEARMYCIN RESISTANCE ATP-BINDING PROTEIN LNRL"/>
    <property type="match status" value="1"/>
</dbReference>
<dbReference type="Pfam" id="PF00005">
    <property type="entry name" value="ABC_tran"/>
    <property type="match status" value="1"/>
</dbReference>
<feature type="domain" description="ABC transporter" evidence="4">
    <location>
        <begin position="26"/>
        <end position="263"/>
    </location>
</feature>
<feature type="coiled-coil region" evidence="3">
    <location>
        <begin position="438"/>
        <end position="503"/>
    </location>
</feature>
<evidence type="ECO:0000313" key="6">
    <source>
        <dbReference type="Proteomes" id="UP000239785"/>
    </source>
</evidence>
<evidence type="ECO:0000259" key="4">
    <source>
        <dbReference type="PROSITE" id="PS50893"/>
    </source>
</evidence>
<name>A0A2S5RGH5_9MOLU</name>
<dbReference type="InterPro" id="IPR027417">
    <property type="entry name" value="P-loop_NTPase"/>
</dbReference>
<keyword evidence="1" id="KW-0547">Nucleotide-binding</keyword>
<organism evidence="5 6">
    <name type="scientific">Mesoplasma corruscae</name>
    <dbReference type="NCBI Taxonomy" id="216874"/>
    <lineage>
        <taxon>Bacteria</taxon>
        <taxon>Bacillati</taxon>
        <taxon>Mycoplasmatota</taxon>
        <taxon>Mollicutes</taxon>
        <taxon>Entomoplasmatales</taxon>
        <taxon>Entomoplasmataceae</taxon>
        <taxon>Mesoplasma</taxon>
    </lineage>
</organism>
<gene>
    <name evidence="5" type="ORF">MCORR_v1c06270</name>
</gene>
<evidence type="ECO:0000256" key="1">
    <source>
        <dbReference type="ARBA" id="ARBA00022741"/>
    </source>
</evidence>
<dbReference type="GO" id="GO:0016887">
    <property type="term" value="F:ATP hydrolysis activity"/>
    <property type="evidence" value="ECO:0007669"/>
    <property type="project" value="InterPro"/>
</dbReference>
<keyword evidence="6" id="KW-1185">Reference proteome</keyword>
<dbReference type="PROSITE" id="PS50893">
    <property type="entry name" value="ABC_TRANSPORTER_2"/>
    <property type="match status" value="1"/>
</dbReference>
<dbReference type="SUPFAM" id="SSF52540">
    <property type="entry name" value="P-loop containing nucleoside triphosphate hydrolases"/>
    <property type="match status" value="1"/>
</dbReference>
<feature type="coiled-coil region" evidence="3">
    <location>
        <begin position="563"/>
        <end position="653"/>
    </location>
</feature>
<reference evidence="5 6" key="1">
    <citation type="submission" date="2017-11" db="EMBL/GenBank/DDBJ databases">
        <title>Genome sequence of Mesoplasma corruscae ELCA-2 (ATCC 49579).</title>
        <authorList>
            <person name="Lo W.-S."/>
            <person name="Kuo C.-H."/>
        </authorList>
    </citation>
    <scope>NUCLEOTIDE SEQUENCE [LARGE SCALE GENOMIC DNA]</scope>
    <source>
        <strain evidence="5 6">ELCA-2</strain>
    </source>
</reference>
<dbReference type="GO" id="GO:0005524">
    <property type="term" value="F:ATP binding"/>
    <property type="evidence" value="ECO:0007669"/>
    <property type="project" value="UniProtKB-KW"/>
</dbReference>
<proteinExistence type="predicted"/>
<dbReference type="OrthoDB" id="9779029at2"/>
<dbReference type="InterPro" id="IPR003439">
    <property type="entry name" value="ABC_transporter-like_ATP-bd"/>
</dbReference>
<dbReference type="SMART" id="SM00382">
    <property type="entry name" value="AAA"/>
    <property type="match status" value="1"/>
</dbReference>
<dbReference type="EMBL" id="PHNF01000002">
    <property type="protein sequence ID" value="PPE06322.1"/>
    <property type="molecule type" value="Genomic_DNA"/>
</dbReference>
<accession>A0A2S5RGH5</accession>
<keyword evidence="2 5" id="KW-0067">ATP-binding</keyword>
<evidence type="ECO:0000256" key="3">
    <source>
        <dbReference type="SAM" id="Coils"/>
    </source>
</evidence>
<comment type="caution">
    <text evidence="5">The sequence shown here is derived from an EMBL/GenBank/DDBJ whole genome shotgun (WGS) entry which is preliminary data.</text>
</comment>
<dbReference type="Gene3D" id="3.40.50.300">
    <property type="entry name" value="P-loop containing nucleotide triphosphate hydrolases"/>
    <property type="match status" value="1"/>
</dbReference>
<evidence type="ECO:0000256" key="2">
    <source>
        <dbReference type="ARBA" id="ARBA00022840"/>
    </source>
</evidence>
<protein>
    <submittedName>
        <fullName evidence="5">ABC transporter ATP-binding protein</fullName>
    </submittedName>
</protein>
<dbReference type="Proteomes" id="UP000239785">
    <property type="component" value="Unassembled WGS sequence"/>
</dbReference>
<evidence type="ECO:0000313" key="5">
    <source>
        <dbReference type="EMBL" id="PPE06322.1"/>
    </source>
</evidence>
<dbReference type="RefSeq" id="WP_104208150.1">
    <property type="nucleotide sequence ID" value="NZ_PHNF01000002.1"/>
</dbReference>